<name>A0ABV9FZB1_9NOCA</name>
<reference evidence="4" key="1">
    <citation type="journal article" date="2019" name="Int. J. Syst. Evol. Microbiol.">
        <title>The Global Catalogue of Microorganisms (GCM) 10K type strain sequencing project: providing services to taxonomists for standard genome sequencing and annotation.</title>
        <authorList>
            <consortium name="The Broad Institute Genomics Platform"/>
            <consortium name="The Broad Institute Genome Sequencing Center for Infectious Disease"/>
            <person name="Wu L."/>
            <person name="Ma J."/>
        </authorList>
    </citation>
    <scope>NUCLEOTIDE SEQUENCE [LARGE SCALE GENOMIC DNA]</scope>
    <source>
        <strain evidence="4">CCUG 54520</strain>
    </source>
</reference>
<dbReference type="PANTHER" id="PTHR31126:SF1">
    <property type="entry name" value="TYROSINE SPECIFIC PROTEIN PHOSPHATASES DOMAIN-CONTAINING PROTEIN"/>
    <property type="match status" value="1"/>
</dbReference>
<comment type="similarity">
    <text evidence="1">Belongs to the protein-tyrosine phosphatase family.</text>
</comment>
<comment type="caution">
    <text evidence="3">The sequence shown here is derived from an EMBL/GenBank/DDBJ whole genome shotgun (WGS) entry which is preliminary data.</text>
</comment>
<dbReference type="InterPro" id="IPR029021">
    <property type="entry name" value="Prot-tyrosine_phosphatase-like"/>
</dbReference>
<feature type="signal peptide" evidence="2">
    <location>
        <begin position="1"/>
        <end position="27"/>
    </location>
</feature>
<dbReference type="PROSITE" id="PS00383">
    <property type="entry name" value="TYR_PHOSPHATASE_1"/>
    <property type="match status" value="1"/>
</dbReference>
<protein>
    <submittedName>
        <fullName evidence="3">Tyrosine-protein phosphatase</fullName>
    </submittedName>
</protein>
<evidence type="ECO:0000256" key="2">
    <source>
        <dbReference type="SAM" id="SignalP"/>
    </source>
</evidence>
<gene>
    <name evidence="3" type="ORF">ACFO6S_19595</name>
</gene>
<evidence type="ECO:0000256" key="1">
    <source>
        <dbReference type="ARBA" id="ARBA00009580"/>
    </source>
</evidence>
<proteinExistence type="inferred from homology"/>
<keyword evidence="2" id="KW-0732">Signal</keyword>
<evidence type="ECO:0000313" key="4">
    <source>
        <dbReference type="Proteomes" id="UP001595914"/>
    </source>
</evidence>
<dbReference type="Gene3D" id="3.90.190.10">
    <property type="entry name" value="Protein tyrosine phosphatase superfamily"/>
    <property type="match status" value="1"/>
</dbReference>
<dbReference type="InterPro" id="IPR026893">
    <property type="entry name" value="Tyr/Ser_Pase_IphP-type"/>
</dbReference>
<dbReference type="InterPro" id="IPR016130">
    <property type="entry name" value="Tyr_Pase_AS"/>
</dbReference>
<sequence>MSSRTLTKAAAVLVTGGLMFAAVPATASALDLSALDTGSLGAIAPLLEAGSSAGPAAPTASVLKSVANFRDVAGNVGDGYATADGKHLKRGVIYRSNALTKTSDDDKATLLELGLADVYDLRGLGEVADKMMGGEDKLPAGVNYVPTPIDAGDLVKLATTLKTPAEGTAYMEETNRSYVTNSDSRAAFAQVLTALATEEGAQLFHCTSGKDRTGWTAMLLQSIAGVDSKTIMDDYMVSNAYLEATTQKTLGMITAAIGADAAANLTPVLRVEENFLKAGLDQITTSYGTMDDYLTEGLGLSADTISKLKAKLVS</sequence>
<evidence type="ECO:0000313" key="3">
    <source>
        <dbReference type="EMBL" id="MFC4605911.1"/>
    </source>
</evidence>
<dbReference type="Proteomes" id="UP001595914">
    <property type="component" value="Unassembled WGS sequence"/>
</dbReference>
<feature type="chain" id="PRO_5045928784" evidence="2">
    <location>
        <begin position="28"/>
        <end position="314"/>
    </location>
</feature>
<organism evidence="3 4">
    <name type="scientific">Rhodococcus kronopolitis</name>
    <dbReference type="NCBI Taxonomy" id="1460226"/>
    <lineage>
        <taxon>Bacteria</taxon>
        <taxon>Bacillati</taxon>
        <taxon>Actinomycetota</taxon>
        <taxon>Actinomycetes</taxon>
        <taxon>Mycobacteriales</taxon>
        <taxon>Nocardiaceae</taxon>
        <taxon>Rhodococcus</taxon>
    </lineage>
</organism>
<dbReference type="EMBL" id="JBHSFO010000015">
    <property type="protein sequence ID" value="MFC4605911.1"/>
    <property type="molecule type" value="Genomic_DNA"/>
</dbReference>
<dbReference type="Pfam" id="PF13350">
    <property type="entry name" value="Y_phosphatase3"/>
    <property type="match status" value="1"/>
</dbReference>
<dbReference type="PANTHER" id="PTHR31126">
    <property type="entry name" value="TYROSINE-PROTEIN PHOSPHATASE"/>
    <property type="match status" value="1"/>
</dbReference>
<dbReference type="RefSeq" id="WP_378419656.1">
    <property type="nucleotide sequence ID" value="NZ_JBHSFO010000015.1"/>
</dbReference>
<accession>A0ABV9FZB1</accession>
<keyword evidence="4" id="KW-1185">Reference proteome</keyword>
<dbReference type="SUPFAM" id="SSF52799">
    <property type="entry name" value="(Phosphotyrosine protein) phosphatases II"/>
    <property type="match status" value="1"/>
</dbReference>